<accession>A0A225WWN2</accession>
<organism evidence="2 3">
    <name type="scientific">Phytophthora megakarya</name>
    <dbReference type="NCBI Taxonomy" id="4795"/>
    <lineage>
        <taxon>Eukaryota</taxon>
        <taxon>Sar</taxon>
        <taxon>Stramenopiles</taxon>
        <taxon>Oomycota</taxon>
        <taxon>Peronosporomycetes</taxon>
        <taxon>Peronosporales</taxon>
        <taxon>Peronosporaceae</taxon>
        <taxon>Phytophthora</taxon>
    </lineage>
</organism>
<feature type="region of interest" description="Disordered" evidence="1">
    <location>
        <begin position="1"/>
        <end position="21"/>
    </location>
</feature>
<protein>
    <submittedName>
        <fullName evidence="2">Uncharacterized protein</fullName>
    </submittedName>
</protein>
<evidence type="ECO:0000313" key="3">
    <source>
        <dbReference type="Proteomes" id="UP000198211"/>
    </source>
</evidence>
<evidence type="ECO:0000256" key="1">
    <source>
        <dbReference type="SAM" id="MobiDB-lite"/>
    </source>
</evidence>
<sequence length="220" mass="24988">MAAIASRPSPPGRTNPPTGAIRKFRGNTVRLECPDELDGEWDGPVYATLGSGPIHKRPAADTPFLDPDDGVQRPAWQATLTILRHDQRLQDLPFQQRDYVAADQFIPHWRLTQPHRDLKDELLERPLLSVFRFVRFSTYFVASARCDTKYTRVTSDVNLCGQVVAYEKAEELSLVDDINILMEPSSKYVCYVALRHYADELRQVVAIPLEDVRVCHISQA</sequence>
<keyword evidence="3" id="KW-1185">Reference proteome</keyword>
<dbReference type="Proteomes" id="UP000198211">
    <property type="component" value="Unassembled WGS sequence"/>
</dbReference>
<comment type="caution">
    <text evidence="2">The sequence shown here is derived from an EMBL/GenBank/DDBJ whole genome shotgun (WGS) entry which is preliminary data.</text>
</comment>
<reference evidence="3" key="1">
    <citation type="submission" date="2017-03" db="EMBL/GenBank/DDBJ databases">
        <title>Phytopthora megakarya and P. palmivora, two closely related causual agents of cacao black pod achieved similar genome size and gene model numbers by different mechanisms.</title>
        <authorList>
            <person name="Ali S."/>
            <person name="Shao J."/>
            <person name="Larry D.J."/>
            <person name="Kronmiller B."/>
            <person name="Shen D."/>
            <person name="Strem M.D."/>
            <person name="Melnick R.L."/>
            <person name="Guiltinan M.J."/>
            <person name="Tyler B.M."/>
            <person name="Meinhardt L.W."/>
            <person name="Bailey B.A."/>
        </authorList>
    </citation>
    <scope>NUCLEOTIDE SEQUENCE [LARGE SCALE GENOMIC DNA]</scope>
    <source>
        <strain evidence="3">zdho120</strain>
    </source>
</reference>
<gene>
    <name evidence="2" type="ORF">PHMEG_0003317</name>
</gene>
<dbReference type="OrthoDB" id="125523at2759"/>
<name>A0A225WWN2_9STRA</name>
<dbReference type="EMBL" id="NBNE01000167">
    <property type="protein sequence ID" value="OWZ22051.1"/>
    <property type="molecule type" value="Genomic_DNA"/>
</dbReference>
<feature type="non-terminal residue" evidence="2">
    <location>
        <position position="220"/>
    </location>
</feature>
<dbReference type="AlphaFoldDB" id="A0A225WWN2"/>
<proteinExistence type="predicted"/>
<evidence type="ECO:0000313" key="2">
    <source>
        <dbReference type="EMBL" id="OWZ22051.1"/>
    </source>
</evidence>